<keyword evidence="1" id="KW-0812">Transmembrane</keyword>
<dbReference type="STRING" id="1302685.SAMN05444408_11217"/>
<protein>
    <submittedName>
        <fullName evidence="2">Uncharacterized protein</fullName>
    </submittedName>
</protein>
<dbReference type="AlphaFoldDB" id="A0A1M5A733"/>
<evidence type="ECO:0000256" key="1">
    <source>
        <dbReference type="SAM" id="Phobius"/>
    </source>
</evidence>
<gene>
    <name evidence="2" type="ORF">SAMN05444408_11217</name>
</gene>
<reference evidence="3" key="1">
    <citation type="submission" date="2016-11" db="EMBL/GenBank/DDBJ databases">
        <authorList>
            <person name="Varghese N."/>
            <person name="Submissions S."/>
        </authorList>
    </citation>
    <scope>NUCLEOTIDE SEQUENCE [LARGE SCALE GENOMIC DNA]</scope>
    <source>
        <strain evidence="3">DSM 26898</strain>
    </source>
</reference>
<accession>A0A1M5A733</accession>
<keyword evidence="1" id="KW-0472">Membrane</keyword>
<evidence type="ECO:0000313" key="3">
    <source>
        <dbReference type="Proteomes" id="UP000184236"/>
    </source>
</evidence>
<proteinExistence type="predicted"/>
<keyword evidence="1" id="KW-1133">Transmembrane helix</keyword>
<dbReference type="Proteomes" id="UP000184236">
    <property type="component" value="Unassembled WGS sequence"/>
</dbReference>
<feature type="transmembrane region" description="Helical" evidence="1">
    <location>
        <begin position="44"/>
        <end position="60"/>
    </location>
</feature>
<dbReference type="RefSeq" id="WP_072885578.1">
    <property type="nucleotide sequence ID" value="NZ_FQVO01000012.1"/>
</dbReference>
<evidence type="ECO:0000313" key="2">
    <source>
        <dbReference type="EMBL" id="SHF25846.1"/>
    </source>
</evidence>
<keyword evidence="3" id="KW-1185">Reference proteome</keyword>
<sequence length="160" mass="18742">MRLSNRNKTSVYSFINTLLIMLLAAGVGAYFLEENKFNVLGKESLLLIVIPLLLILLFYLNGRQIFEYDSDGEALHFRNRNVIPFLQKPLNDEFPKYKLLKFEIINMFFMKRLYITISSKNSGTTLLKYEISYLTRKELADLRFSLNKVTKTNKENRANI</sequence>
<name>A0A1M5A733_9FLAO</name>
<dbReference type="EMBL" id="FQVO01000012">
    <property type="protein sequence ID" value="SHF25846.1"/>
    <property type="molecule type" value="Genomic_DNA"/>
</dbReference>
<organism evidence="2 3">
    <name type="scientific">Chryseobacterium takakiae</name>
    <dbReference type="NCBI Taxonomy" id="1302685"/>
    <lineage>
        <taxon>Bacteria</taxon>
        <taxon>Pseudomonadati</taxon>
        <taxon>Bacteroidota</taxon>
        <taxon>Flavobacteriia</taxon>
        <taxon>Flavobacteriales</taxon>
        <taxon>Weeksellaceae</taxon>
        <taxon>Chryseobacterium group</taxon>
        <taxon>Chryseobacterium</taxon>
    </lineage>
</organism>
<dbReference type="OrthoDB" id="1452926at2"/>
<feature type="transmembrane region" description="Helical" evidence="1">
    <location>
        <begin position="12"/>
        <end position="32"/>
    </location>
</feature>